<organism evidence="1 3">
    <name type="scientific">Medicago truncatula</name>
    <name type="common">Barrel medic</name>
    <name type="synonym">Medicago tribuloides</name>
    <dbReference type="NCBI Taxonomy" id="3880"/>
    <lineage>
        <taxon>Eukaryota</taxon>
        <taxon>Viridiplantae</taxon>
        <taxon>Streptophyta</taxon>
        <taxon>Embryophyta</taxon>
        <taxon>Tracheophyta</taxon>
        <taxon>Spermatophyta</taxon>
        <taxon>Magnoliopsida</taxon>
        <taxon>eudicotyledons</taxon>
        <taxon>Gunneridae</taxon>
        <taxon>Pentapetalae</taxon>
        <taxon>rosids</taxon>
        <taxon>fabids</taxon>
        <taxon>Fabales</taxon>
        <taxon>Fabaceae</taxon>
        <taxon>Papilionoideae</taxon>
        <taxon>50 kb inversion clade</taxon>
        <taxon>NPAAA clade</taxon>
        <taxon>Hologalegina</taxon>
        <taxon>IRL clade</taxon>
        <taxon>Trifolieae</taxon>
        <taxon>Medicago</taxon>
    </lineage>
</organism>
<evidence type="ECO:0000313" key="2">
    <source>
        <dbReference type="EnsemblPlants" id="AES70356"/>
    </source>
</evidence>
<keyword evidence="3" id="KW-1185">Reference proteome</keyword>
<dbReference type="EnsemblPlants" id="AES70356">
    <property type="protein sequence ID" value="AES70356"/>
    <property type="gene ID" value="MTR_3g052140"/>
</dbReference>
<proteinExistence type="predicted"/>
<accession>G7IY14</accession>
<dbReference type="PaxDb" id="3880-AES70356"/>
<dbReference type="Proteomes" id="UP000002051">
    <property type="component" value="Chromosome 3"/>
</dbReference>
<reference evidence="1 3" key="2">
    <citation type="journal article" date="2014" name="BMC Genomics">
        <title>An improved genome release (version Mt4.0) for the model legume Medicago truncatula.</title>
        <authorList>
            <person name="Tang H."/>
            <person name="Krishnakumar V."/>
            <person name="Bidwell S."/>
            <person name="Rosen B."/>
            <person name="Chan A."/>
            <person name="Zhou S."/>
            <person name="Gentzbittel L."/>
            <person name="Childs K.L."/>
            <person name="Yandell M."/>
            <person name="Gundlach H."/>
            <person name="Mayer K.F."/>
            <person name="Schwartz D.C."/>
            <person name="Town C.D."/>
        </authorList>
    </citation>
    <scope>GENOME REANNOTATION</scope>
    <source>
        <strain evidence="2 3">cv. Jemalong A17</strain>
    </source>
</reference>
<protein>
    <submittedName>
        <fullName evidence="1 2">Uncharacterized protein</fullName>
    </submittedName>
</protein>
<sequence>MSSHKASTSSSTMISYNNEMPIDIGFWKHLSVVRMPRYTVKDDYKHRSIRVESAKGPSTNTKKRLMSKMSFSLGDISFEEARSKGTFRFTAKTQRGRTGNRCRHTETLSTTVVTHPFPLDTSLIYNNN</sequence>
<evidence type="ECO:0000313" key="3">
    <source>
        <dbReference type="Proteomes" id="UP000002051"/>
    </source>
</evidence>
<evidence type="ECO:0000313" key="1">
    <source>
        <dbReference type="EMBL" id="AES70356.1"/>
    </source>
</evidence>
<reference evidence="1 3" key="1">
    <citation type="journal article" date="2011" name="Nature">
        <title>The Medicago genome provides insight into the evolution of rhizobial symbioses.</title>
        <authorList>
            <person name="Young N.D."/>
            <person name="Debelle F."/>
            <person name="Oldroyd G.E."/>
            <person name="Geurts R."/>
            <person name="Cannon S.B."/>
            <person name="Udvardi M.K."/>
            <person name="Benedito V.A."/>
            <person name="Mayer K.F."/>
            <person name="Gouzy J."/>
            <person name="Schoof H."/>
            <person name="Van de Peer Y."/>
            <person name="Proost S."/>
            <person name="Cook D.R."/>
            <person name="Meyers B.C."/>
            <person name="Spannagl M."/>
            <person name="Cheung F."/>
            <person name="De Mita S."/>
            <person name="Krishnakumar V."/>
            <person name="Gundlach H."/>
            <person name="Zhou S."/>
            <person name="Mudge J."/>
            <person name="Bharti A.K."/>
            <person name="Murray J.D."/>
            <person name="Naoumkina M.A."/>
            <person name="Rosen B."/>
            <person name="Silverstein K.A."/>
            <person name="Tang H."/>
            <person name="Rombauts S."/>
            <person name="Zhao P.X."/>
            <person name="Zhou P."/>
            <person name="Barbe V."/>
            <person name="Bardou P."/>
            <person name="Bechner M."/>
            <person name="Bellec A."/>
            <person name="Berger A."/>
            <person name="Berges H."/>
            <person name="Bidwell S."/>
            <person name="Bisseling T."/>
            <person name="Choisne N."/>
            <person name="Couloux A."/>
            <person name="Denny R."/>
            <person name="Deshpande S."/>
            <person name="Dai X."/>
            <person name="Doyle J.J."/>
            <person name="Dudez A.M."/>
            <person name="Farmer A.D."/>
            <person name="Fouteau S."/>
            <person name="Franken C."/>
            <person name="Gibelin C."/>
            <person name="Gish J."/>
            <person name="Goldstein S."/>
            <person name="Gonzalez A.J."/>
            <person name="Green P.J."/>
            <person name="Hallab A."/>
            <person name="Hartog M."/>
            <person name="Hua A."/>
            <person name="Humphray S.J."/>
            <person name="Jeong D.H."/>
            <person name="Jing Y."/>
            <person name="Jocker A."/>
            <person name="Kenton S.M."/>
            <person name="Kim D.J."/>
            <person name="Klee K."/>
            <person name="Lai H."/>
            <person name="Lang C."/>
            <person name="Lin S."/>
            <person name="Macmil S.L."/>
            <person name="Magdelenat G."/>
            <person name="Matthews L."/>
            <person name="McCorrison J."/>
            <person name="Monaghan E.L."/>
            <person name="Mun J.H."/>
            <person name="Najar F.Z."/>
            <person name="Nicholson C."/>
            <person name="Noirot C."/>
            <person name="O'Bleness M."/>
            <person name="Paule C.R."/>
            <person name="Poulain J."/>
            <person name="Prion F."/>
            <person name="Qin B."/>
            <person name="Qu C."/>
            <person name="Retzel E.F."/>
            <person name="Riddle C."/>
            <person name="Sallet E."/>
            <person name="Samain S."/>
            <person name="Samson N."/>
            <person name="Sanders I."/>
            <person name="Saurat O."/>
            <person name="Scarpelli C."/>
            <person name="Schiex T."/>
            <person name="Segurens B."/>
            <person name="Severin A.J."/>
            <person name="Sherrier D.J."/>
            <person name="Shi R."/>
            <person name="Sims S."/>
            <person name="Singer S.R."/>
            <person name="Sinharoy S."/>
            <person name="Sterck L."/>
            <person name="Viollet A."/>
            <person name="Wang B.B."/>
            <person name="Wang K."/>
            <person name="Wang M."/>
            <person name="Wang X."/>
            <person name="Warfsmann J."/>
            <person name="Weissenbach J."/>
            <person name="White D.D."/>
            <person name="White J.D."/>
            <person name="Wiley G.B."/>
            <person name="Wincker P."/>
            <person name="Xing Y."/>
            <person name="Yang L."/>
            <person name="Yao Z."/>
            <person name="Ying F."/>
            <person name="Zhai J."/>
            <person name="Zhou L."/>
            <person name="Zuber A."/>
            <person name="Denarie J."/>
            <person name="Dixon R.A."/>
            <person name="May G.D."/>
            <person name="Schwartz D.C."/>
            <person name="Rogers J."/>
            <person name="Quetier F."/>
            <person name="Town C.D."/>
            <person name="Roe B.A."/>
        </authorList>
    </citation>
    <scope>NUCLEOTIDE SEQUENCE [LARGE SCALE GENOMIC DNA]</scope>
    <source>
        <strain evidence="1">A17</strain>
        <strain evidence="2 3">cv. Jemalong A17</strain>
    </source>
</reference>
<gene>
    <name evidence="1" type="ordered locus">MTR_3g052140</name>
</gene>
<name>G7IY14_MEDTR</name>
<dbReference type="AlphaFoldDB" id="G7IY14"/>
<dbReference type="EMBL" id="CM001219">
    <property type="protein sequence ID" value="AES70356.1"/>
    <property type="molecule type" value="Genomic_DNA"/>
</dbReference>
<dbReference type="HOGENOM" id="CLU_1962843_0_0_1"/>
<reference evidence="2" key="3">
    <citation type="submission" date="2015-04" db="UniProtKB">
        <authorList>
            <consortium name="EnsemblPlants"/>
        </authorList>
    </citation>
    <scope>IDENTIFICATION</scope>
    <source>
        <strain evidence="2">cv. Jemalong A17</strain>
    </source>
</reference>